<feature type="coiled-coil region" evidence="1">
    <location>
        <begin position="456"/>
        <end position="562"/>
    </location>
</feature>
<dbReference type="Proteomes" id="UP000308652">
    <property type="component" value="Unassembled WGS sequence"/>
</dbReference>
<feature type="coiled-coil region" evidence="1">
    <location>
        <begin position="333"/>
        <end position="377"/>
    </location>
</feature>
<keyword evidence="4" id="KW-1185">Reference proteome</keyword>
<evidence type="ECO:0000313" key="4">
    <source>
        <dbReference type="Proteomes" id="UP000308652"/>
    </source>
</evidence>
<proteinExistence type="predicted"/>
<evidence type="ECO:0000313" key="3">
    <source>
        <dbReference type="EMBL" id="TFK33053.1"/>
    </source>
</evidence>
<feature type="region of interest" description="Disordered" evidence="2">
    <location>
        <begin position="79"/>
        <end position="106"/>
    </location>
</feature>
<feature type="compositionally biased region" description="Basic and acidic residues" evidence="2">
    <location>
        <begin position="79"/>
        <end position="100"/>
    </location>
</feature>
<dbReference type="EMBL" id="ML213656">
    <property type="protein sequence ID" value="TFK33053.1"/>
    <property type="molecule type" value="Genomic_DNA"/>
</dbReference>
<name>A0A5C3LL86_9AGAR</name>
<sequence>MLLDAFRTTLAVRISFPQVSFRVQSPVGLVNGVHFDSPTNTNGTSRSTLKAFGSTFGGARIHQEGKHLAAAQIGEDESTACRKDADVGSSTSEKRSRSDVEDKDDSWTSTTLKRRRLLTGVVSRRLGRETDRRSAMDDVSRLSAVESTDIVYEAGIDDSVSSIDALTAKKFTHSTIPSFTIRHTNRWANYYEREVPVTDKGTVLSNQMEPTTVTKEFERMKTGLIAAQADLQNAEIQGRFTTKYPRNELRRENTEFRRAKAHLETTETEFETMKTKLAETEKALKKTRIELEMAKIELERKDMNLCLRDCEVNDKTTELRRVTKIFCNVISERNDLKRRLAESKKQLVKVQADASGVDALRDDFQAMSSQRDSLIEEKEAHFCRMMNYHRILKREQFMKKTTTENVVQEDAEHHGKNIRQNEAQACPVRDANHLFTISNSEAASREPGLTLSLIELEKIKRDLHKIENQIKGAITRECLHMDSISNSELEGVKARLKQWQDRLHQVRAALRGLNPGIARIAVQPPMALDITTQQSRDMETKLQEALRRCDTLDEELTASNSRLVDATACANELNRRLVEDGSRIQVQPTIRKSSNLSVSSYEGQGVEAEINRLFNGHFHLYVKTTLIHGNVARLLRDAVKIEDNEKHQENAGGGLVDGNINLRSCLMDIQRDIGDLVLSYNITEDGDEFRKRVKKISDGEWK</sequence>
<accession>A0A5C3LL86</accession>
<evidence type="ECO:0000256" key="2">
    <source>
        <dbReference type="SAM" id="MobiDB-lite"/>
    </source>
</evidence>
<dbReference type="AlphaFoldDB" id="A0A5C3LL86"/>
<evidence type="ECO:0000256" key="1">
    <source>
        <dbReference type="SAM" id="Coils"/>
    </source>
</evidence>
<keyword evidence="1" id="KW-0175">Coiled coil</keyword>
<protein>
    <submittedName>
        <fullName evidence="3">Uncharacterized protein</fullName>
    </submittedName>
</protein>
<gene>
    <name evidence="3" type="ORF">BDQ12DRAFT_728086</name>
</gene>
<feature type="coiled-coil region" evidence="1">
    <location>
        <begin position="246"/>
        <end position="304"/>
    </location>
</feature>
<organism evidence="3 4">
    <name type="scientific">Crucibulum laeve</name>
    <dbReference type="NCBI Taxonomy" id="68775"/>
    <lineage>
        <taxon>Eukaryota</taxon>
        <taxon>Fungi</taxon>
        <taxon>Dikarya</taxon>
        <taxon>Basidiomycota</taxon>
        <taxon>Agaricomycotina</taxon>
        <taxon>Agaricomycetes</taxon>
        <taxon>Agaricomycetidae</taxon>
        <taxon>Agaricales</taxon>
        <taxon>Agaricineae</taxon>
        <taxon>Nidulariaceae</taxon>
        <taxon>Crucibulum</taxon>
    </lineage>
</organism>
<reference evidence="3 4" key="1">
    <citation type="journal article" date="2019" name="Nat. Ecol. Evol.">
        <title>Megaphylogeny resolves global patterns of mushroom evolution.</title>
        <authorList>
            <person name="Varga T."/>
            <person name="Krizsan K."/>
            <person name="Foldi C."/>
            <person name="Dima B."/>
            <person name="Sanchez-Garcia M."/>
            <person name="Sanchez-Ramirez S."/>
            <person name="Szollosi G.J."/>
            <person name="Szarkandi J.G."/>
            <person name="Papp V."/>
            <person name="Albert L."/>
            <person name="Andreopoulos W."/>
            <person name="Angelini C."/>
            <person name="Antonin V."/>
            <person name="Barry K.W."/>
            <person name="Bougher N.L."/>
            <person name="Buchanan P."/>
            <person name="Buyck B."/>
            <person name="Bense V."/>
            <person name="Catcheside P."/>
            <person name="Chovatia M."/>
            <person name="Cooper J."/>
            <person name="Damon W."/>
            <person name="Desjardin D."/>
            <person name="Finy P."/>
            <person name="Geml J."/>
            <person name="Haridas S."/>
            <person name="Hughes K."/>
            <person name="Justo A."/>
            <person name="Karasinski D."/>
            <person name="Kautmanova I."/>
            <person name="Kiss B."/>
            <person name="Kocsube S."/>
            <person name="Kotiranta H."/>
            <person name="LaButti K.M."/>
            <person name="Lechner B.E."/>
            <person name="Liimatainen K."/>
            <person name="Lipzen A."/>
            <person name="Lukacs Z."/>
            <person name="Mihaltcheva S."/>
            <person name="Morgado L.N."/>
            <person name="Niskanen T."/>
            <person name="Noordeloos M.E."/>
            <person name="Ohm R.A."/>
            <person name="Ortiz-Santana B."/>
            <person name="Ovrebo C."/>
            <person name="Racz N."/>
            <person name="Riley R."/>
            <person name="Savchenko A."/>
            <person name="Shiryaev A."/>
            <person name="Soop K."/>
            <person name="Spirin V."/>
            <person name="Szebenyi C."/>
            <person name="Tomsovsky M."/>
            <person name="Tulloss R.E."/>
            <person name="Uehling J."/>
            <person name="Grigoriev I.V."/>
            <person name="Vagvolgyi C."/>
            <person name="Papp T."/>
            <person name="Martin F.M."/>
            <person name="Miettinen O."/>
            <person name="Hibbett D.S."/>
            <person name="Nagy L.G."/>
        </authorList>
    </citation>
    <scope>NUCLEOTIDE SEQUENCE [LARGE SCALE GENOMIC DNA]</scope>
    <source>
        <strain evidence="3 4">CBS 166.37</strain>
    </source>
</reference>